<evidence type="ECO:0000256" key="1">
    <source>
        <dbReference type="ARBA" id="ARBA00022649"/>
    </source>
</evidence>
<proteinExistence type="predicted"/>
<organism evidence="2">
    <name type="scientific">Candidatus Kentrum sp. DK</name>
    <dbReference type="NCBI Taxonomy" id="2126562"/>
    <lineage>
        <taxon>Bacteria</taxon>
        <taxon>Pseudomonadati</taxon>
        <taxon>Pseudomonadota</taxon>
        <taxon>Gammaproteobacteria</taxon>
        <taxon>Candidatus Kentrum</taxon>
    </lineage>
</organism>
<dbReference type="EMBL" id="CAADEX010000206">
    <property type="protein sequence ID" value="VFJ68089.1"/>
    <property type="molecule type" value="Genomic_DNA"/>
</dbReference>
<name>A0A450TKL1_9GAMM</name>
<reference evidence="2" key="1">
    <citation type="submission" date="2019-02" db="EMBL/GenBank/DDBJ databases">
        <authorList>
            <person name="Gruber-Vodicka R. H."/>
            <person name="Seah K. B. B."/>
        </authorList>
    </citation>
    <scope>NUCLEOTIDE SEQUENCE</scope>
    <source>
        <strain evidence="2">BECK_DK47</strain>
    </source>
</reference>
<dbReference type="InterPro" id="IPR035093">
    <property type="entry name" value="RelE/ParE_toxin_dom_sf"/>
</dbReference>
<dbReference type="Gene3D" id="3.30.2310.20">
    <property type="entry name" value="RelE-like"/>
    <property type="match status" value="1"/>
</dbReference>
<keyword evidence="1" id="KW-1277">Toxin-antitoxin system</keyword>
<dbReference type="AlphaFoldDB" id="A0A450TKL1"/>
<protein>
    <submittedName>
        <fullName evidence="2">Plasmid stabilization system protein ParE</fullName>
    </submittedName>
</protein>
<dbReference type="InterPro" id="IPR007712">
    <property type="entry name" value="RelE/ParE_toxin"/>
</dbReference>
<dbReference type="Pfam" id="PF05016">
    <property type="entry name" value="ParE_toxin"/>
    <property type="match status" value="1"/>
</dbReference>
<evidence type="ECO:0000313" key="2">
    <source>
        <dbReference type="EMBL" id="VFJ68089.1"/>
    </source>
</evidence>
<gene>
    <name evidence="2" type="ORF">BECKDK2373B_GA0170837_12064</name>
</gene>
<sequence length="98" mass="11307">MTEIIISEKAERDLSGIIGHISLDNRARAETFVEELLDKSIDVLSVFPLSSPIQNKELNVRRFVYRKYNIYYRYDETSNIVTILHVLHSALAANKKVI</sequence>
<accession>A0A450TKL1</accession>